<protein>
    <submittedName>
        <fullName evidence="1">Uncharacterized protein</fullName>
    </submittedName>
</protein>
<accession>A0ABD3M7H0</accession>
<comment type="caution">
    <text evidence="1">The sequence shown here is derived from an EMBL/GenBank/DDBJ whole genome shotgun (WGS) entry which is preliminary data.</text>
</comment>
<dbReference type="EMBL" id="JALLBG020000194">
    <property type="protein sequence ID" value="KAL3760030.1"/>
    <property type="molecule type" value="Genomic_DNA"/>
</dbReference>
<organism evidence="1 2">
    <name type="scientific">Discostella pseudostelligera</name>
    <dbReference type="NCBI Taxonomy" id="259834"/>
    <lineage>
        <taxon>Eukaryota</taxon>
        <taxon>Sar</taxon>
        <taxon>Stramenopiles</taxon>
        <taxon>Ochrophyta</taxon>
        <taxon>Bacillariophyta</taxon>
        <taxon>Coscinodiscophyceae</taxon>
        <taxon>Thalassiosirophycidae</taxon>
        <taxon>Stephanodiscales</taxon>
        <taxon>Stephanodiscaceae</taxon>
        <taxon>Discostella</taxon>
    </lineage>
</organism>
<proteinExistence type="predicted"/>
<reference evidence="1 2" key="1">
    <citation type="submission" date="2024-10" db="EMBL/GenBank/DDBJ databases">
        <title>Updated reference genomes for cyclostephanoid diatoms.</title>
        <authorList>
            <person name="Roberts W.R."/>
            <person name="Alverson A.J."/>
        </authorList>
    </citation>
    <scope>NUCLEOTIDE SEQUENCE [LARGE SCALE GENOMIC DNA]</scope>
    <source>
        <strain evidence="1 2">AJA232-27</strain>
    </source>
</reference>
<evidence type="ECO:0000313" key="2">
    <source>
        <dbReference type="Proteomes" id="UP001530293"/>
    </source>
</evidence>
<dbReference type="AlphaFoldDB" id="A0ABD3M7H0"/>
<keyword evidence="2" id="KW-1185">Reference proteome</keyword>
<name>A0ABD3M7H0_9STRA</name>
<dbReference type="Proteomes" id="UP001530293">
    <property type="component" value="Unassembled WGS sequence"/>
</dbReference>
<sequence>MFFKNFQAFATINENNLFNSDAVHIFAASQSSLSFLRRYSDKSNQRIYPYLTAIIDVQEGIVKGIVWDDACIFCELSKCTPNTYNFDGSLATTEQIHQPVGGCYLTRDECVGFATDGSNVCDLKLHVVWTGTDVNGKALLSSDSRMSMFPPDRIQEKVKNTYNTMIENLKKLSRT</sequence>
<gene>
    <name evidence="1" type="ORF">ACHAWU_006578</name>
</gene>
<evidence type="ECO:0000313" key="1">
    <source>
        <dbReference type="EMBL" id="KAL3760030.1"/>
    </source>
</evidence>